<evidence type="ECO:0000256" key="1">
    <source>
        <dbReference type="ARBA" id="ARBA00010638"/>
    </source>
</evidence>
<keyword evidence="3 4" id="KW-0067">ATP-binding</keyword>
<dbReference type="InterPro" id="IPR024185">
    <property type="entry name" value="FTHF_cligase-like_sf"/>
</dbReference>
<comment type="similarity">
    <text evidence="1">Belongs to the 5-formyltetrahydrofolate cyclo-ligase family.</text>
</comment>
<dbReference type="SUPFAM" id="SSF100950">
    <property type="entry name" value="NagB/RpiA/CoA transferase-like"/>
    <property type="match status" value="1"/>
</dbReference>
<comment type="caution">
    <text evidence="5">The sequence shown here is derived from an EMBL/GenBank/DDBJ whole genome shotgun (WGS) entry which is preliminary data.</text>
</comment>
<gene>
    <name evidence="5" type="ORF">HXK09_06195</name>
</gene>
<accession>A0A929WUG8</accession>
<dbReference type="Proteomes" id="UP000759246">
    <property type="component" value="Unassembled WGS sequence"/>
</dbReference>
<organism evidence="5 6">
    <name type="scientific">Actinomyces bouchesdurhonensis</name>
    <dbReference type="NCBI Taxonomy" id="1852361"/>
    <lineage>
        <taxon>Bacteria</taxon>
        <taxon>Bacillati</taxon>
        <taxon>Actinomycetota</taxon>
        <taxon>Actinomycetes</taxon>
        <taxon>Actinomycetales</taxon>
        <taxon>Actinomycetaceae</taxon>
        <taxon>Actinomyces</taxon>
    </lineage>
</organism>
<evidence type="ECO:0000256" key="3">
    <source>
        <dbReference type="ARBA" id="ARBA00022840"/>
    </source>
</evidence>
<feature type="binding site" evidence="4">
    <location>
        <begin position="118"/>
        <end position="126"/>
    </location>
    <ligand>
        <name>ATP</name>
        <dbReference type="ChEBI" id="CHEBI:30616"/>
    </ligand>
</feature>
<evidence type="ECO:0000313" key="5">
    <source>
        <dbReference type="EMBL" id="MBF0966730.1"/>
    </source>
</evidence>
<protein>
    <submittedName>
        <fullName evidence="5">5-formyltetrahydrofolate cyclo-ligase</fullName>
    </submittedName>
</protein>
<dbReference type="Pfam" id="PF01812">
    <property type="entry name" value="5-FTHF_cyc-lig"/>
    <property type="match status" value="1"/>
</dbReference>
<dbReference type="Gene3D" id="3.40.50.10420">
    <property type="entry name" value="NagB/RpiA/CoA transferase-like"/>
    <property type="match status" value="1"/>
</dbReference>
<keyword evidence="2 4" id="KW-0547">Nucleotide-binding</keyword>
<dbReference type="InterPro" id="IPR037171">
    <property type="entry name" value="NagB/RpiA_transferase-like"/>
</dbReference>
<evidence type="ECO:0000256" key="2">
    <source>
        <dbReference type="ARBA" id="ARBA00022741"/>
    </source>
</evidence>
<dbReference type="EMBL" id="JABZGF010000185">
    <property type="protein sequence ID" value="MBF0966730.1"/>
    <property type="molecule type" value="Genomic_DNA"/>
</dbReference>
<sequence>MVPVRHRAEAAAIATQVRALASSMGTVTLPALFVPTALEPDLSLTLNLFPRALLPVLVNEAGAALGGPRWGRWEEGQALVTPGRPPAQPTGSVLGPGALSNADLVLVPALAAGLDGARLGQGGGWYDRALPHRRSTAPVVAVVFDDEVLPPGAIPLEPHDAHIDAIITPTRTIHMQRLSPA</sequence>
<dbReference type="GO" id="GO:0009396">
    <property type="term" value="P:folic acid-containing compound biosynthetic process"/>
    <property type="evidence" value="ECO:0007669"/>
    <property type="project" value="TreeGrafter"/>
</dbReference>
<dbReference type="GO" id="GO:0035999">
    <property type="term" value="P:tetrahydrofolate interconversion"/>
    <property type="evidence" value="ECO:0007669"/>
    <property type="project" value="TreeGrafter"/>
</dbReference>
<dbReference type="AlphaFoldDB" id="A0A929WUG8"/>
<dbReference type="GO" id="GO:0030272">
    <property type="term" value="F:5-formyltetrahydrofolate cyclo-ligase activity"/>
    <property type="evidence" value="ECO:0007669"/>
    <property type="project" value="TreeGrafter"/>
</dbReference>
<evidence type="ECO:0000313" key="6">
    <source>
        <dbReference type="Proteomes" id="UP000759246"/>
    </source>
</evidence>
<dbReference type="InterPro" id="IPR002698">
    <property type="entry name" value="FTHF_cligase"/>
</dbReference>
<proteinExistence type="inferred from homology"/>
<evidence type="ECO:0000256" key="4">
    <source>
        <dbReference type="PIRSR" id="PIRSR006806-1"/>
    </source>
</evidence>
<dbReference type="PANTHER" id="PTHR23407">
    <property type="entry name" value="ATPASE INHIBITOR/5-FORMYLTETRAHYDROFOLATE CYCLO-LIGASE"/>
    <property type="match status" value="1"/>
</dbReference>
<reference evidence="5" key="1">
    <citation type="submission" date="2020-04" db="EMBL/GenBank/DDBJ databases">
        <title>Deep metagenomics examines the oral microbiome during advanced dental caries in children, revealing novel taxa and co-occurrences with host molecules.</title>
        <authorList>
            <person name="Baker J.L."/>
            <person name="Morton J.T."/>
            <person name="Dinis M."/>
            <person name="Alvarez R."/>
            <person name="Tran N.C."/>
            <person name="Knight R."/>
            <person name="Edlund A."/>
        </authorList>
    </citation>
    <scope>NUCLEOTIDE SEQUENCE</scope>
    <source>
        <strain evidence="5">JCVI_30_bin.13</strain>
    </source>
</reference>
<name>A0A929WUG8_9ACTO</name>
<dbReference type="PIRSF" id="PIRSF006806">
    <property type="entry name" value="FTHF_cligase"/>
    <property type="match status" value="1"/>
</dbReference>
<dbReference type="GO" id="GO:0005524">
    <property type="term" value="F:ATP binding"/>
    <property type="evidence" value="ECO:0007669"/>
    <property type="project" value="UniProtKB-KW"/>
</dbReference>
<dbReference type="PANTHER" id="PTHR23407:SF1">
    <property type="entry name" value="5-FORMYLTETRAHYDROFOLATE CYCLO-LIGASE"/>
    <property type="match status" value="1"/>
</dbReference>